<dbReference type="RefSeq" id="XP_033390606.1">
    <property type="nucleotide sequence ID" value="XM_033526847.1"/>
</dbReference>
<accession>A0A6A5YB60</accession>
<gene>
    <name evidence="1" type="ORF">BU24DRAFT_417912</name>
</gene>
<keyword evidence="2" id="KW-1185">Reference proteome</keyword>
<sequence>MADSSAMRFSLEFTGDFTFLEVFYVSMCKHVMACGACLVYPPWTCMMMRADLNDRQNEFNGNVLHMRLQHARSRK</sequence>
<dbReference type="AlphaFoldDB" id="A0A6A5YB60"/>
<reference evidence="1" key="1">
    <citation type="journal article" date="2020" name="Stud. Mycol.">
        <title>101 Dothideomycetes genomes: a test case for predicting lifestyles and emergence of pathogens.</title>
        <authorList>
            <person name="Haridas S."/>
            <person name="Albert R."/>
            <person name="Binder M."/>
            <person name="Bloem J."/>
            <person name="Labutti K."/>
            <person name="Salamov A."/>
            <person name="Andreopoulos B."/>
            <person name="Baker S."/>
            <person name="Barry K."/>
            <person name="Bills G."/>
            <person name="Bluhm B."/>
            <person name="Cannon C."/>
            <person name="Castanera R."/>
            <person name="Culley D."/>
            <person name="Daum C."/>
            <person name="Ezra D."/>
            <person name="Gonzalez J."/>
            <person name="Henrissat B."/>
            <person name="Kuo A."/>
            <person name="Liang C."/>
            <person name="Lipzen A."/>
            <person name="Lutzoni F."/>
            <person name="Magnuson J."/>
            <person name="Mondo S."/>
            <person name="Nolan M."/>
            <person name="Ohm R."/>
            <person name="Pangilinan J."/>
            <person name="Park H.-J."/>
            <person name="Ramirez L."/>
            <person name="Alfaro M."/>
            <person name="Sun H."/>
            <person name="Tritt A."/>
            <person name="Yoshinaga Y."/>
            <person name="Zwiers L.-H."/>
            <person name="Turgeon B."/>
            <person name="Goodwin S."/>
            <person name="Spatafora J."/>
            <person name="Crous P."/>
            <person name="Grigoriev I."/>
        </authorList>
    </citation>
    <scope>NUCLEOTIDE SEQUENCE</scope>
    <source>
        <strain evidence="1">CBS 175.79</strain>
    </source>
</reference>
<evidence type="ECO:0000313" key="1">
    <source>
        <dbReference type="EMBL" id="KAF2022267.1"/>
    </source>
</evidence>
<dbReference type="GeneID" id="54284244"/>
<evidence type="ECO:0000313" key="2">
    <source>
        <dbReference type="Proteomes" id="UP000799778"/>
    </source>
</evidence>
<dbReference type="Proteomes" id="UP000799778">
    <property type="component" value="Unassembled WGS sequence"/>
</dbReference>
<organism evidence="1 2">
    <name type="scientific">Aaosphaeria arxii CBS 175.79</name>
    <dbReference type="NCBI Taxonomy" id="1450172"/>
    <lineage>
        <taxon>Eukaryota</taxon>
        <taxon>Fungi</taxon>
        <taxon>Dikarya</taxon>
        <taxon>Ascomycota</taxon>
        <taxon>Pezizomycotina</taxon>
        <taxon>Dothideomycetes</taxon>
        <taxon>Pleosporomycetidae</taxon>
        <taxon>Pleosporales</taxon>
        <taxon>Pleosporales incertae sedis</taxon>
        <taxon>Aaosphaeria</taxon>
    </lineage>
</organism>
<dbReference type="EMBL" id="ML978066">
    <property type="protein sequence ID" value="KAF2022267.1"/>
    <property type="molecule type" value="Genomic_DNA"/>
</dbReference>
<proteinExistence type="predicted"/>
<protein>
    <submittedName>
        <fullName evidence="1">Uncharacterized protein</fullName>
    </submittedName>
</protein>
<name>A0A6A5YB60_9PLEO</name>